<dbReference type="PANTHER" id="PTHR42951">
    <property type="entry name" value="METALLO-BETA-LACTAMASE DOMAIN-CONTAINING"/>
    <property type="match status" value="1"/>
</dbReference>
<dbReference type="Proteomes" id="UP000657385">
    <property type="component" value="Unassembled WGS sequence"/>
</dbReference>
<dbReference type="InterPro" id="IPR050855">
    <property type="entry name" value="NDM-1-like"/>
</dbReference>
<dbReference type="Pfam" id="PF00753">
    <property type="entry name" value="Lactamase_B"/>
    <property type="match status" value="1"/>
</dbReference>
<gene>
    <name evidence="3" type="ORF">I2501_03515</name>
</gene>
<dbReference type="InterPro" id="IPR001279">
    <property type="entry name" value="Metallo-B-lactamas"/>
</dbReference>
<evidence type="ECO:0000313" key="4">
    <source>
        <dbReference type="Proteomes" id="UP000657385"/>
    </source>
</evidence>
<dbReference type="InterPro" id="IPR036866">
    <property type="entry name" value="RibonucZ/Hydroxyglut_hydro"/>
</dbReference>
<sequence length="259" mass="27607">MSRRTQSDRVQRVAPSVERLGDGMVNFYLVDHPDGLVLVDAGLPAHLGQLRDHLASSGRSLRDIRAVLLTHGHLDHTGLVVPVQQAGADIWIHEADAAILTDGPRSSMRHAKPERSLLPYLLRRPAAISGPLHMARMGGFTGKPVHGAYSFRSDQPLDEVPGRPQPVAQPGHTKGSVAYHFPALGVLFTGDALVTREDMIGRTGPSLVSRGFTHDSAAALASLDRLAELPPALLLPGHGPAFADGPQEAAAQARNAGRH</sequence>
<dbReference type="RefSeq" id="WP_196192259.1">
    <property type="nucleotide sequence ID" value="NZ_JADPRT010000001.1"/>
</dbReference>
<reference evidence="3" key="1">
    <citation type="submission" date="2020-11" db="EMBL/GenBank/DDBJ databases">
        <title>Isolation and identification of active actinomycetes.</title>
        <authorList>
            <person name="Yu B."/>
        </authorList>
    </citation>
    <scope>NUCLEOTIDE SEQUENCE</scope>
    <source>
        <strain evidence="3">NEAU-YB345</strain>
    </source>
</reference>
<dbReference type="AlphaFoldDB" id="A0A931AXB5"/>
<dbReference type="SUPFAM" id="SSF56281">
    <property type="entry name" value="Metallo-hydrolase/oxidoreductase"/>
    <property type="match status" value="1"/>
</dbReference>
<evidence type="ECO:0000256" key="1">
    <source>
        <dbReference type="SAM" id="MobiDB-lite"/>
    </source>
</evidence>
<comment type="caution">
    <text evidence="3">The sequence shown here is derived from an EMBL/GenBank/DDBJ whole genome shotgun (WGS) entry which is preliminary data.</text>
</comment>
<protein>
    <submittedName>
        <fullName evidence="3">MBL fold metallo-hydrolase</fullName>
    </submittedName>
</protein>
<feature type="region of interest" description="Disordered" evidence="1">
    <location>
        <begin position="238"/>
        <end position="259"/>
    </location>
</feature>
<proteinExistence type="predicted"/>
<dbReference type="SMART" id="SM00849">
    <property type="entry name" value="Lactamase_B"/>
    <property type="match status" value="1"/>
</dbReference>
<accession>A0A931AXB5</accession>
<evidence type="ECO:0000313" key="3">
    <source>
        <dbReference type="EMBL" id="MBF9067109.1"/>
    </source>
</evidence>
<evidence type="ECO:0000259" key="2">
    <source>
        <dbReference type="SMART" id="SM00849"/>
    </source>
</evidence>
<dbReference type="EMBL" id="JADPRT010000001">
    <property type="protein sequence ID" value="MBF9067109.1"/>
    <property type="molecule type" value="Genomic_DNA"/>
</dbReference>
<feature type="domain" description="Metallo-beta-lactamase" evidence="2">
    <location>
        <begin position="24"/>
        <end position="238"/>
    </location>
</feature>
<feature type="region of interest" description="Disordered" evidence="1">
    <location>
        <begin position="151"/>
        <end position="174"/>
    </location>
</feature>
<name>A0A931AXB5_9ACTN</name>
<keyword evidence="4" id="KW-1185">Reference proteome</keyword>
<dbReference type="Gene3D" id="3.60.15.10">
    <property type="entry name" value="Ribonuclease Z/Hydroxyacylglutathione hydrolase-like"/>
    <property type="match status" value="1"/>
</dbReference>
<organism evidence="3 4">
    <name type="scientific">Streptacidiphilus fuscans</name>
    <dbReference type="NCBI Taxonomy" id="2789292"/>
    <lineage>
        <taxon>Bacteria</taxon>
        <taxon>Bacillati</taxon>
        <taxon>Actinomycetota</taxon>
        <taxon>Actinomycetes</taxon>
        <taxon>Kitasatosporales</taxon>
        <taxon>Streptomycetaceae</taxon>
        <taxon>Streptacidiphilus</taxon>
    </lineage>
</organism>